<dbReference type="Pfam" id="PF16640">
    <property type="entry name" value="Big_3_5"/>
    <property type="match status" value="2"/>
</dbReference>
<dbReference type="Gene3D" id="2.60.40.230">
    <property type="entry name" value="Neocarzinostatin-like"/>
    <property type="match status" value="2"/>
</dbReference>
<dbReference type="InterPro" id="IPR027273">
    <property type="entry name" value="Neocarzinostatin-like"/>
</dbReference>
<feature type="signal peptide" evidence="2">
    <location>
        <begin position="1"/>
        <end position="33"/>
    </location>
</feature>
<name>A0ABT8KBL9_9MICO</name>
<gene>
    <name evidence="5" type="ORF">P5G50_04665</name>
</gene>
<keyword evidence="1" id="KW-1133">Transmembrane helix</keyword>
<evidence type="ECO:0000256" key="1">
    <source>
        <dbReference type="SAM" id="Phobius"/>
    </source>
</evidence>
<protein>
    <submittedName>
        <fullName evidence="5">HtaA domain-containing protein</fullName>
    </submittedName>
</protein>
<dbReference type="EMBL" id="JAROCF010000001">
    <property type="protein sequence ID" value="MDN4613739.1"/>
    <property type="molecule type" value="Genomic_DNA"/>
</dbReference>
<dbReference type="InterPro" id="IPR013783">
    <property type="entry name" value="Ig-like_fold"/>
</dbReference>
<evidence type="ECO:0000313" key="5">
    <source>
        <dbReference type="EMBL" id="MDN4613739.1"/>
    </source>
</evidence>
<evidence type="ECO:0000256" key="2">
    <source>
        <dbReference type="SAM" id="SignalP"/>
    </source>
</evidence>
<feature type="domain" description="Htaa" evidence="3">
    <location>
        <begin position="768"/>
        <end position="922"/>
    </location>
</feature>
<evidence type="ECO:0000259" key="4">
    <source>
        <dbReference type="Pfam" id="PF16640"/>
    </source>
</evidence>
<evidence type="ECO:0000259" key="3">
    <source>
        <dbReference type="Pfam" id="PF04213"/>
    </source>
</evidence>
<proteinExistence type="predicted"/>
<evidence type="ECO:0000313" key="6">
    <source>
        <dbReference type="Proteomes" id="UP001174208"/>
    </source>
</evidence>
<feature type="domain" description="Bacterial Ig-like" evidence="4">
    <location>
        <begin position="400"/>
        <end position="483"/>
    </location>
</feature>
<sequence>MTRTRSARRLLAVALAGLLAAAGIAAVPTAAFAAAPTTTVTPATGLDPAGATVTVGGTGFTPTGGGVFGVYVGVGPKSAKDNADWFTNAGYYQGVKWVSSIGADGAFSQALTGITQVFTSNGRQVDCSTEECGVYTFAAHGSADRTQDTYAPIAFAAPAVEPAATQLTIASSVATVKEGEGVTLSATVSPAAAGTVTFLDGAASLGDVPVNGAFASLTTTLAAGSHTITASFAPADPAAFAPSTSSAVTVEVTAAPQQPATPTVSVSPSTGIDPAAGTVTVTGSGFSTGGPGFYIGVGPKSAKNNADWFVKASYYQGVKWATVAGTYGAKINADGTISIALANLKQVFTSGGATVDCAAEECGVYTFAAHGSADRSQDTYTPIAFAAAAPQPVTTSTTLAASASSVKQGDTVTLTATVAPAAAGAVAFFDGSAKLATAPVAAGAASVAVTSLAVGTHALTATFTPADATAFTASTSAAVSVGVATKPQPTGPTITAPEVPVNGGTITVTGRGFSAAAPGIYLGVGPAGLPGFYAGSSQLVSGNTIWIGPGNAEVPTGEQRMAPLKADGTFSVTLTIPAPTATVPAYAIYTSKAHGQGLADKSQDTVTALTYAKPAQPPVEGATKTSLAIDVQKVTGADDALDVTVTVTPAADGTITLSDRGAVVASGLRLKPDTSALTTAALSTAATAKALAAGGSSSVTARLTGLSSGTHSFTAAFTPDDPAAFAPSAAPAVEQAVQPAAVVADPIPQASRDEPAAPVCVARSVSGASLAWGVKSSFRSYISGGIANGSWSLSGVGYDGGAFTWSGGTGSFNPSETRGLVRFPGSVSFTGHEGTLNLVLSNIAVRITSPGSATLIADVHSTDMAGTPADYASVAFASIALDGGTSGSAYSAEGAAATLTADGAKAFAGFYTAGAALDPITLRLPLGGDVECDSTTTTGLASTGSTGSGGWPLIGGLLLLSGVAAVVAVRRRAARTAADTIAEAR</sequence>
<dbReference type="NCBIfam" id="TIGR01167">
    <property type="entry name" value="LPXTG_anchor"/>
    <property type="match status" value="1"/>
</dbReference>
<keyword evidence="1" id="KW-0472">Membrane</keyword>
<dbReference type="InterPro" id="IPR006311">
    <property type="entry name" value="TAT_signal"/>
</dbReference>
<dbReference type="Proteomes" id="UP001174208">
    <property type="component" value="Unassembled WGS sequence"/>
</dbReference>
<dbReference type="SUPFAM" id="SSF49319">
    <property type="entry name" value="Actinoxanthin-like"/>
    <property type="match status" value="2"/>
</dbReference>
<keyword evidence="1" id="KW-0812">Transmembrane</keyword>
<comment type="caution">
    <text evidence="5">The sequence shown here is derived from an EMBL/GenBank/DDBJ whole genome shotgun (WGS) entry which is preliminary data.</text>
</comment>
<organism evidence="5 6">
    <name type="scientific">Leifsonia williamsii</name>
    <dbReference type="NCBI Taxonomy" id="3035919"/>
    <lineage>
        <taxon>Bacteria</taxon>
        <taxon>Bacillati</taxon>
        <taxon>Actinomycetota</taxon>
        <taxon>Actinomycetes</taxon>
        <taxon>Micrococcales</taxon>
        <taxon>Microbacteriaceae</taxon>
        <taxon>Leifsonia</taxon>
    </lineage>
</organism>
<reference evidence="5" key="1">
    <citation type="submission" date="2023-06" db="EMBL/GenBank/DDBJ databases">
        <title>MT1 and MT2 Draft Genomes of Novel Species.</title>
        <authorList>
            <person name="Venkateswaran K."/>
        </authorList>
    </citation>
    <scope>NUCLEOTIDE SEQUENCE</scope>
    <source>
        <strain evidence="5">F6_8S_P_1B</strain>
    </source>
</reference>
<feature type="chain" id="PRO_5046430943" evidence="2">
    <location>
        <begin position="34"/>
        <end position="985"/>
    </location>
</feature>
<dbReference type="Gene3D" id="2.60.40.10">
    <property type="entry name" value="Immunoglobulins"/>
    <property type="match status" value="2"/>
</dbReference>
<dbReference type="PROSITE" id="PS51318">
    <property type="entry name" value="TAT"/>
    <property type="match status" value="1"/>
</dbReference>
<feature type="domain" description="Bacterial Ig-like" evidence="4">
    <location>
        <begin position="171"/>
        <end position="253"/>
    </location>
</feature>
<dbReference type="InterPro" id="IPR007331">
    <property type="entry name" value="Htaa"/>
</dbReference>
<dbReference type="RefSeq" id="WP_301210132.1">
    <property type="nucleotide sequence ID" value="NZ_JAROCF010000001.1"/>
</dbReference>
<keyword evidence="2" id="KW-0732">Signal</keyword>
<dbReference type="Pfam" id="PF04213">
    <property type="entry name" value="HtaA"/>
    <property type="match status" value="1"/>
</dbReference>
<keyword evidence="6" id="KW-1185">Reference proteome</keyword>
<accession>A0ABT8KBL9</accession>
<dbReference type="InterPro" id="IPR032109">
    <property type="entry name" value="Big_3_5"/>
</dbReference>
<feature type="transmembrane region" description="Helical" evidence="1">
    <location>
        <begin position="950"/>
        <end position="969"/>
    </location>
</feature>